<dbReference type="Proteomes" id="UP001159363">
    <property type="component" value="Chromosome 3"/>
</dbReference>
<feature type="compositionally biased region" description="Polar residues" evidence="1">
    <location>
        <begin position="109"/>
        <end position="136"/>
    </location>
</feature>
<feature type="compositionally biased region" description="Low complexity" evidence="1">
    <location>
        <begin position="74"/>
        <end position="85"/>
    </location>
</feature>
<name>A0ABQ9HYS9_9NEOP</name>
<evidence type="ECO:0000256" key="1">
    <source>
        <dbReference type="SAM" id="MobiDB-lite"/>
    </source>
</evidence>
<keyword evidence="3" id="KW-1185">Reference proteome</keyword>
<protein>
    <submittedName>
        <fullName evidence="2">Uncharacterized protein</fullName>
    </submittedName>
</protein>
<reference evidence="2 3" key="1">
    <citation type="submission" date="2023-02" db="EMBL/GenBank/DDBJ databases">
        <title>LHISI_Scaffold_Assembly.</title>
        <authorList>
            <person name="Stuart O.P."/>
            <person name="Cleave R."/>
            <person name="Magrath M.J.L."/>
            <person name="Mikheyev A.S."/>
        </authorList>
    </citation>
    <scope>NUCLEOTIDE SEQUENCE [LARGE SCALE GENOMIC DNA]</scope>
    <source>
        <strain evidence="2">Daus_M_001</strain>
        <tissue evidence="2">Leg muscle</tissue>
    </source>
</reference>
<sequence length="222" mass="23970">MSQGNMKSGFKATGICPFNPLIIPGQAFAPNAATELPPPEPATDEQDIAEHMPPESTFTNPTPGTSGSPQLPFSRRTPVTVTSTSCKRPRTPATLSTDSDVISPPADASDSSNNGEHEMSQTPDLSAKSSTRSSFTELFPMPLRKKKTTCNKKSAINSRNDSSRISKSASRREKPKRIPIGAKYKPPRKTLMTSVAAGGKQKRNCYQHLPRAGNVLYAARTR</sequence>
<organism evidence="2 3">
    <name type="scientific">Dryococelus australis</name>
    <dbReference type="NCBI Taxonomy" id="614101"/>
    <lineage>
        <taxon>Eukaryota</taxon>
        <taxon>Metazoa</taxon>
        <taxon>Ecdysozoa</taxon>
        <taxon>Arthropoda</taxon>
        <taxon>Hexapoda</taxon>
        <taxon>Insecta</taxon>
        <taxon>Pterygota</taxon>
        <taxon>Neoptera</taxon>
        <taxon>Polyneoptera</taxon>
        <taxon>Phasmatodea</taxon>
        <taxon>Verophasmatodea</taxon>
        <taxon>Anareolatae</taxon>
        <taxon>Phasmatidae</taxon>
        <taxon>Eurycanthinae</taxon>
        <taxon>Dryococelus</taxon>
    </lineage>
</organism>
<feature type="compositionally biased region" description="Polar residues" evidence="1">
    <location>
        <begin position="56"/>
        <end position="71"/>
    </location>
</feature>
<gene>
    <name evidence="2" type="ORF">PR048_009046</name>
</gene>
<evidence type="ECO:0000313" key="2">
    <source>
        <dbReference type="EMBL" id="KAJ8889547.1"/>
    </source>
</evidence>
<feature type="compositionally biased region" description="Polar residues" evidence="1">
    <location>
        <begin position="151"/>
        <end position="168"/>
    </location>
</feature>
<proteinExistence type="predicted"/>
<dbReference type="EMBL" id="JARBHB010000003">
    <property type="protein sequence ID" value="KAJ8889547.1"/>
    <property type="molecule type" value="Genomic_DNA"/>
</dbReference>
<comment type="caution">
    <text evidence="2">The sequence shown here is derived from an EMBL/GenBank/DDBJ whole genome shotgun (WGS) entry which is preliminary data.</text>
</comment>
<feature type="region of interest" description="Disordered" evidence="1">
    <location>
        <begin position="29"/>
        <end position="184"/>
    </location>
</feature>
<evidence type="ECO:0000313" key="3">
    <source>
        <dbReference type="Proteomes" id="UP001159363"/>
    </source>
</evidence>
<accession>A0ABQ9HYS9</accession>